<dbReference type="Proteomes" id="UP000031967">
    <property type="component" value="Unassembled WGS sequence"/>
</dbReference>
<dbReference type="InterPro" id="IPR036291">
    <property type="entry name" value="NAD(P)-bd_dom_sf"/>
</dbReference>
<dbReference type="PRINTS" id="PR00080">
    <property type="entry name" value="SDRFAMILY"/>
</dbReference>
<dbReference type="PANTHER" id="PTHR42760">
    <property type="entry name" value="SHORT-CHAIN DEHYDROGENASES/REDUCTASES FAMILY MEMBER"/>
    <property type="match status" value="1"/>
</dbReference>
<comment type="caution">
    <text evidence="2">The sequence shown here is derived from an EMBL/GenBank/DDBJ whole genome shotgun (WGS) entry which is preliminary data.</text>
</comment>
<gene>
    <name evidence="2" type="ORF">SD70_14005</name>
</gene>
<proteinExistence type="inferred from homology"/>
<evidence type="ECO:0000313" key="2">
    <source>
        <dbReference type="EMBL" id="KIL40352.1"/>
    </source>
</evidence>
<dbReference type="PRINTS" id="PR00081">
    <property type="entry name" value="GDHRDH"/>
</dbReference>
<sequence length="270" mass="29490">MEGDRMHTQHLFRLDGQVAVVTGGSGLYGKLISRALGEMGATVILASRSAESCERAAEELRRDGLRAEGRSLDLESEESVLGFAAQTAADYGRIDMLVNNAVSRVGLADLEHTSKEGWEAAQRVNGTGLMLITKAVVAHMRERRSGSIINISSIQGAVGPHFPVYGDTGMTSGIEYTFSKWGMVGFTKWLANYYAKYNIRANCISPGGYNPGLLEDENRKEFVENYKALTPMGRFADEEDIKGPVVFLASRASQYVTGHNLLVDGGWTNW</sequence>
<dbReference type="InterPro" id="IPR002347">
    <property type="entry name" value="SDR_fam"/>
</dbReference>
<dbReference type="Pfam" id="PF13561">
    <property type="entry name" value="adh_short_C2"/>
    <property type="match status" value="1"/>
</dbReference>
<keyword evidence="3" id="KW-1185">Reference proteome</keyword>
<dbReference type="Gene3D" id="3.40.50.720">
    <property type="entry name" value="NAD(P)-binding Rossmann-like Domain"/>
    <property type="match status" value="1"/>
</dbReference>
<accession>A0ABR5AH74</accession>
<dbReference type="SUPFAM" id="SSF51735">
    <property type="entry name" value="NAD(P)-binding Rossmann-fold domains"/>
    <property type="match status" value="1"/>
</dbReference>
<name>A0ABR5AH74_9BACL</name>
<protein>
    <submittedName>
        <fullName evidence="2">Short-chain dehydrogenase</fullName>
    </submittedName>
</protein>
<evidence type="ECO:0000313" key="3">
    <source>
        <dbReference type="Proteomes" id="UP000031967"/>
    </source>
</evidence>
<evidence type="ECO:0000256" key="1">
    <source>
        <dbReference type="ARBA" id="ARBA00006484"/>
    </source>
</evidence>
<dbReference type="EMBL" id="JXAK01000022">
    <property type="protein sequence ID" value="KIL40352.1"/>
    <property type="molecule type" value="Genomic_DNA"/>
</dbReference>
<comment type="similarity">
    <text evidence="1">Belongs to the short-chain dehydrogenases/reductases (SDR) family.</text>
</comment>
<dbReference type="PANTHER" id="PTHR42760:SF40">
    <property type="entry name" value="3-OXOACYL-[ACYL-CARRIER-PROTEIN] REDUCTASE, CHLOROPLASTIC"/>
    <property type="match status" value="1"/>
</dbReference>
<reference evidence="2 3" key="1">
    <citation type="submission" date="2014-12" db="EMBL/GenBank/DDBJ databases">
        <title>Draft genome sequence of Paenibacillus kamchatkensis strain B-2647.</title>
        <authorList>
            <person name="Karlyshev A.V."/>
            <person name="Kudryashova E.B."/>
        </authorList>
    </citation>
    <scope>NUCLEOTIDE SEQUENCE [LARGE SCALE GENOMIC DNA]</scope>
    <source>
        <strain evidence="2 3">VKM B-2647</strain>
    </source>
</reference>
<organism evidence="2 3">
    <name type="scientific">Gordoniibacillus kamchatkensis</name>
    <dbReference type="NCBI Taxonomy" id="1590651"/>
    <lineage>
        <taxon>Bacteria</taxon>
        <taxon>Bacillati</taxon>
        <taxon>Bacillota</taxon>
        <taxon>Bacilli</taxon>
        <taxon>Bacillales</taxon>
        <taxon>Paenibacillaceae</taxon>
        <taxon>Gordoniibacillus</taxon>
    </lineage>
</organism>